<name>A0AC35TSI9_9BILA</name>
<reference evidence="2" key="1">
    <citation type="submission" date="2016-11" db="UniProtKB">
        <authorList>
            <consortium name="WormBaseParasite"/>
        </authorList>
    </citation>
    <scope>IDENTIFICATION</scope>
    <source>
        <strain evidence="2">KR3021</strain>
    </source>
</reference>
<sequence>MQQMERFNDFQYFKSDIVGSGSFALVFKGINWKTQEDVAIKAIKRKTITSKANLLAKEIKILNALSELKHENLVGLINCLECNDHVFIVLEFCNGGDLSDYLGLKGKLEEPVIQHFSIHIARALKAMFTKDIVHRDLKPQNLLINVNKRKTFKYADIKDFNYKDLVLKIADFGFARILSENNMAATLCGSPMYMAPEVIMSHHYGAKADLWSIGTILYQSLTGMAPFKANTPTELKRKYQMAHELVPDIPQSCSRPLKDLLIRLLKKNPTDRIEFEEFFTHPFLSTVIAAPVPRTEERFTPGQQNIPSQRHQLANGPPSPYSVSPSPNRRQLPSTNAVKATITPQPRSTSDFSKQPLYRPQQVPPPTQMQDSSSDFVMVPSMKGRTPTTRTSSLDHQNPVRQVQVHSTNAKAVPVPSQRMSYQKIEEHRLLTKANSGTSLSPSSSHSPTTFGDPRHQSTKTTYNPQPQVKGPAYQSVENISVPATKFVINETKRQASFERSRRSTLANIAEETRLGSSSSTSKMPVDTKLNQPNIPRSVTAHTPLSCVGADEVPGVIESVKLFIDPLPSIGSRISSNEKMDESQDDEMGSVNLDEKKESKSGDSEQMMDSVSGDETTATTASSGVYLSTSKNPVSSGSPNQMIIEEECSSSSSLKSTHKSVADFKESIRMMDHEPLPDLQEETVLTEEHKQILAKLKFILELVDTLISVADSKANNIFQIMEDDSKIRNGSLNADAYRRAEQLVVYVRALHMLSSALLMAQKQVDSDTLHPSAAVQLVLNQLNERYHHCLLKSQELASLGIPGANPSLAVVSAEKIMYKHAIDLCQTAALDELFGNPHLCPKRYQTAFMMLHTLSEQTQNEQDKMVLSKYKNAVEKRLRILEKQGFVTAVANN</sequence>
<organism evidence="1 2">
    <name type="scientific">Rhabditophanes sp. KR3021</name>
    <dbReference type="NCBI Taxonomy" id="114890"/>
    <lineage>
        <taxon>Eukaryota</taxon>
        <taxon>Metazoa</taxon>
        <taxon>Ecdysozoa</taxon>
        <taxon>Nematoda</taxon>
        <taxon>Chromadorea</taxon>
        <taxon>Rhabditida</taxon>
        <taxon>Tylenchina</taxon>
        <taxon>Panagrolaimomorpha</taxon>
        <taxon>Strongyloidoidea</taxon>
        <taxon>Alloionematidae</taxon>
        <taxon>Rhabditophanes</taxon>
    </lineage>
</organism>
<dbReference type="WBParaSite" id="RSKR_0000369000.1">
    <property type="protein sequence ID" value="RSKR_0000369000.1"/>
    <property type="gene ID" value="RSKR_0000369000"/>
</dbReference>
<proteinExistence type="predicted"/>
<protein>
    <submittedName>
        <fullName evidence="2">Non-specific serine/threonine protein kinase</fullName>
    </submittedName>
</protein>
<evidence type="ECO:0000313" key="2">
    <source>
        <dbReference type="WBParaSite" id="RSKR_0000369000.1"/>
    </source>
</evidence>
<dbReference type="Proteomes" id="UP000095286">
    <property type="component" value="Unplaced"/>
</dbReference>
<accession>A0AC35TSI9</accession>
<evidence type="ECO:0000313" key="1">
    <source>
        <dbReference type="Proteomes" id="UP000095286"/>
    </source>
</evidence>